<reference evidence="2 3" key="1">
    <citation type="submission" date="2020-07" db="EMBL/GenBank/DDBJ databases">
        <authorList>
            <person name="Xu S."/>
            <person name="Li A."/>
        </authorList>
    </citation>
    <scope>NUCLEOTIDE SEQUENCE [LARGE SCALE GENOMIC DNA]</scope>
    <source>
        <strain evidence="2 3">SG-8</strain>
    </source>
</reference>
<feature type="domain" description="Beta-lactamase-related" evidence="1">
    <location>
        <begin position="28"/>
        <end position="344"/>
    </location>
</feature>
<dbReference type="InterPro" id="IPR050491">
    <property type="entry name" value="AmpC-like"/>
</dbReference>
<dbReference type="InterPro" id="IPR001466">
    <property type="entry name" value="Beta-lactam-related"/>
</dbReference>
<sequence>MLWLCACATPAHADEGSRRLDPDVGARIDALMARYQGNVPGAALLVVRDGEPVVRRSYGLADVEAGRVATPASNFRLASVSKQFTAAAVLLLVEDGLVALDAPVERWLPELPAATDGVTVRHLLTHTSGLIDYEEVMPPGLDPDDLDDQLRDVDVLTLLQAQDRTYFAPGTAYRYSNSGYALLALIVERASGTRFEQFLRERIFDPLGMHGTQAYVKEGPEVLRRAYGYSERDGHWVRTDQSLTSAVLGDGGIYASIDDLARWDAALYDDRLLSDASRAMAFTAATPTDDANVAYGFGWRITGDSLWHSGESIGFRNVLVRYPGRRLTVVLLSNRNDPEPYETALQVAALFGAGQGER</sequence>
<name>A0A7W3YDQ5_9GAMM</name>
<dbReference type="PANTHER" id="PTHR46825">
    <property type="entry name" value="D-ALANYL-D-ALANINE-CARBOXYPEPTIDASE/ENDOPEPTIDASE AMPH"/>
    <property type="match status" value="1"/>
</dbReference>
<evidence type="ECO:0000259" key="1">
    <source>
        <dbReference type="Pfam" id="PF00144"/>
    </source>
</evidence>
<accession>A0A7W3YDQ5</accession>
<protein>
    <submittedName>
        <fullName evidence="2">Beta-lactamase family protein</fullName>
    </submittedName>
</protein>
<evidence type="ECO:0000313" key="3">
    <source>
        <dbReference type="Proteomes" id="UP000552587"/>
    </source>
</evidence>
<comment type="caution">
    <text evidence="2">The sequence shown here is derived from an EMBL/GenBank/DDBJ whole genome shotgun (WGS) entry which is preliminary data.</text>
</comment>
<proteinExistence type="predicted"/>
<dbReference type="Proteomes" id="UP000552587">
    <property type="component" value="Unassembled WGS sequence"/>
</dbReference>
<keyword evidence="3" id="KW-1185">Reference proteome</keyword>
<dbReference type="AlphaFoldDB" id="A0A7W3YDQ5"/>
<dbReference type="Gene3D" id="3.40.710.10">
    <property type="entry name" value="DD-peptidase/beta-lactamase superfamily"/>
    <property type="match status" value="1"/>
</dbReference>
<evidence type="ECO:0000313" key="2">
    <source>
        <dbReference type="EMBL" id="MBB1087510.1"/>
    </source>
</evidence>
<dbReference type="SUPFAM" id="SSF56601">
    <property type="entry name" value="beta-lactamase/transpeptidase-like"/>
    <property type="match status" value="1"/>
</dbReference>
<dbReference type="PANTHER" id="PTHR46825:SF9">
    <property type="entry name" value="BETA-LACTAMASE-RELATED DOMAIN-CONTAINING PROTEIN"/>
    <property type="match status" value="1"/>
</dbReference>
<dbReference type="EMBL" id="JACHTE010000002">
    <property type="protein sequence ID" value="MBB1087510.1"/>
    <property type="molecule type" value="Genomic_DNA"/>
</dbReference>
<dbReference type="Pfam" id="PF00144">
    <property type="entry name" value="Beta-lactamase"/>
    <property type="match status" value="1"/>
</dbReference>
<organism evidence="2 3">
    <name type="scientific">Marilutibacter penaei</name>
    <dbReference type="NCBI Taxonomy" id="2759900"/>
    <lineage>
        <taxon>Bacteria</taxon>
        <taxon>Pseudomonadati</taxon>
        <taxon>Pseudomonadota</taxon>
        <taxon>Gammaproteobacteria</taxon>
        <taxon>Lysobacterales</taxon>
        <taxon>Lysobacteraceae</taxon>
        <taxon>Marilutibacter</taxon>
    </lineage>
</organism>
<dbReference type="InterPro" id="IPR012338">
    <property type="entry name" value="Beta-lactam/transpept-like"/>
</dbReference>
<gene>
    <name evidence="2" type="ORF">H4F99_03295</name>
</gene>